<keyword evidence="2" id="KW-0614">Plasmid</keyword>
<dbReference type="EMBL" id="CP000434">
    <property type="protein sequence ID" value="ABH00752.1"/>
    <property type="molecule type" value="Genomic_DNA"/>
</dbReference>
<evidence type="ECO:0000256" key="1">
    <source>
        <dbReference type="SAM" id="MobiDB-lite"/>
    </source>
</evidence>
<name>Q0RVD4_RHOJR</name>
<protein>
    <submittedName>
        <fullName evidence="2">Uncharacterized protein</fullName>
    </submittedName>
</protein>
<dbReference type="KEGG" id="rha:RHA1_ro11105"/>
<proteinExistence type="predicted"/>
<feature type="compositionally biased region" description="Polar residues" evidence="1">
    <location>
        <begin position="38"/>
        <end position="55"/>
    </location>
</feature>
<sequence length="129" mass="14184">MHRPGRIPPTEYDVKQYAAHRADQPFAHKQHCVHQTRDGSQSPVRGSSPRTQATPGRSGPRTGMAVPHREPPASPHNPANDLPEYGPPPLIGHGETLSPTHDYVRPGPTSDRGGRNAGQPYQQYQYVVE</sequence>
<geneLocation type="plasmid" evidence="2 3">
    <name>pRHL3</name>
</geneLocation>
<dbReference type="HOGENOM" id="CLU_1947145_0_0_11"/>
<accession>Q0RVD4</accession>
<evidence type="ECO:0000313" key="3">
    <source>
        <dbReference type="Proteomes" id="UP000008710"/>
    </source>
</evidence>
<reference evidence="3" key="1">
    <citation type="journal article" date="2006" name="Proc. Natl. Acad. Sci. U.S.A.">
        <title>The complete genome of Rhodococcus sp. RHA1 provides insights into a catabolic powerhouse.</title>
        <authorList>
            <person name="McLeod M.P."/>
            <person name="Warren R.L."/>
            <person name="Hsiao W.W.L."/>
            <person name="Araki N."/>
            <person name="Myhre M."/>
            <person name="Fernandes C."/>
            <person name="Miyazawa D."/>
            <person name="Wong W."/>
            <person name="Lillquist A.L."/>
            <person name="Wang D."/>
            <person name="Dosanjh M."/>
            <person name="Hara H."/>
            <person name="Petrescu A."/>
            <person name="Morin R.D."/>
            <person name="Yang G."/>
            <person name="Stott J.M."/>
            <person name="Schein J.E."/>
            <person name="Shin H."/>
            <person name="Smailus D."/>
            <person name="Siddiqui A.S."/>
            <person name="Marra M.A."/>
            <person name="Jones S.J.M."/>
            <person name="Holt R."/>
            <person name="Brinkman F.S.L."/>
            <person name="Miyauchi K."/>
            <person name="Fukuda M."/>
            <person name="Davies J.E."/>
            <person name="Mohn W.W."/>
            <person name="Eltis L.D."/>
        </authorList>
    </citation>
    <scope>NUCLEOTIDE SEQUENCE [LARGE SCALE GENOMIC DNA]</scope>
    <source>
        <strain evidence="3">RHA1</strain>
    </source>
</reference>
<evidence type="ECO:0000313" key="2">
    <source>
        <dbReference type="EMBL" id="ABH00752.1"/>
    </source>
</evidence>
<gene>
    <name evidence="2" type="ordered locus">RHA1_ro11105</name>
</gene>
<dbReference type="Proteomes" id="UP000008710">
    <property type="component" value="Plasmid pRHL3"/>
</dbReference>
<organism evidence="2 3">
    <name type="scientific">Rhodococcus jostii (strain RHA1)</name>
    <dbReference type="NCBI Taxonomy" id="101510"/>
    <lineage>
        <taxon>Bacteria</taxon>
        <taxon>Bacillati</taxon>
        <taxon>Actinomycetota</taxon>
        <taxon>Actinomycetes</taxon>
        <taxon>Mycobacteriales</taxon>
        <taxon>Nocardiaceae</taxon>
        <taxon>Rhodococcus</taxon>
    </lineage>
</organism>
<feature type="compositionally biased region" description="Polar residues" evidence="1">
    <location>
        <begin position="119"/>
        <end position="129"/>
    </location>
</feature>
<feature type="region of interest" description="Disordered" evidence="1">
    <location>
        <begin position="18"/>
        <end position="129"/>
    </location>
</feature>
<dbReference type="AlphaFoldDB" id="Q0RVD4"/>